<evidence type="ECO:0000256" key="7">
    <source>
        <dbReference type="ARBA" id="ARBA00022842"/>
    </source>
</evidence>
<dbReference type="InterPro" id="IPR000092">
    <property type="entry name" value="Polyprenyl_synt"/>
</dbReference>
<evidence type="ECO:0000313" key="14">
    <source>
        <dbReference type="Proteomes" id="UP000243688"/>
    </source>
</evidence>
<dbReference type="EC" id="2.5.1.10" evidence="3"/>
<comment type="catalytic activity">
    <reaction evidence="11">
        <text>isopentenyl diphosphate + (2E)-geranyl diphosphate = (2E,6E)-farnesyl diphosphate + diphosphate</text>
        <dbReference type="Rhea" id="RHEA:19361"/>
        <dbReference type="ChEBI" id="CHEBI:33019"/>
        <dbReference type="ChEBI" id="CHEBI:58057"/>
        <dbReference type="ChEBI" id="CHEBI:128769"/>
        <dbReference type="ChEBI" id="CHEBI:175763"/>
        <dbReference type="EC" id="2.5.1.10"/>
    </reaction>
</comment>
<gene>
    <name evidence="13" type="ORF">BLM47_05070</name>
</gene>
<evidence type="ECO:0000256" key="4">
    <source>
        <dbReference type="ARBA" id="ARBA00015100"/>
    </source>
</evidence>
<dbReference type="Proteomes" id="UP000243688">
    <property type="component" value="Unassembled WGS sequence"/>
</dbReference>
<reference evidence="13 14" key="1">
    <citation type="submission" date="2016-12" db="EMBL/GenBank/DDBJ databases">
        <title>Candidatus Reconcilibacillus cellulovorans genome.</title>
        <authorList>
            <person name="Kolinko S."/>
            <person name="Wu Y.-W."/>
            <person name="Tachea F."/>
            <person name="Denzel E."/>
            <person name="Hiras J."/>
            <person name="Baecker N."/>
            <person name="Chan L.J."/>
            <person name="Eichorst S.A."/>
            <person name="Frey D."/>
            <person name="Adams P.D."/>
            <person name="Pray T."/>
            <person name="Tanjore D."/>
            <person name="Petzold C.J."/>
            <person name="Gladden J.M."/>
            <person name="Simmons B.A."/>
            <person name="Singer S.W."/>
        </authorList>
    </citation>
    <scope>NUCLEOTIDE SEQUENCE [LARGE SCALE GENOMIC DNA]</scope>
    <source>
        <strain evidence="13">JTherm</strain>
    </source>
</reference>
<proteinExistence type="inferred from homology"/>
<comment type="cofactor">
    <cofactor evidence="1">
        <name>Mg(2+)</name>
        <dbReference type="ChEBI" id="CHEBI:18420"/>
    </cofactor>
</comment>
<keyword evidence="6" id="KW-0479">Metal-binding</keyword>
<dbReference type="GO" id="GO:0004337">
    <property type="term" value="F:(2E,6E)-farnesyl diphosphate synthase activity"/>
    <property type="evidence" value="ECO:0007669"/>
    <property type="project" value="UniProtKB-EC"/>
</dbReference>
<dbReference type="SFLD" id="SFLDG01017">
    <property type="entry name" value="Polyprenyl_Transferase_Like"/>
    <property type="match status" value="1"/>
</dbReference>
<evidence type="ECO:0000256" key="1">
    <source>
        <dbReference type="ARBA" id="ARBA00001946"/>
    </source>
</evidence>
<accession>A0A2A6E1V2</accession>
<dbReference type="GO" id="GO:0016114">
    <property type="term" value="P:terpenoid biosynthetic process"/>
    <property type="evidence" value="ECO:0007669"/>
    <property type="project" value="UniProtKB-ARBA"/>
</dbReference>
<dbReference type="InterPro" id="IPR033749">
    <property type="entry name" value="Polyprenyl_synt_CS"/>
</dbReference>
<evidence type="ECO:0000313" key="13">
    <source>
        <dbReference type="EMBL" id="PDO10912.1"/>
    </source>
</evidence>
<dbReference type="InterPro" id="IPR053378">
    <property type="entry name" value="Prenyl_diphosphate_synthase"/>
</dbReference>
<dbReference type="GO" id="GO:0005737">
    <property type="term" value="C:cytoplasm"/>
    <property type="evidence" value="ECO:0007669"/>
    <property type="project" value="UniProtKB-ARBA"/>
</dbReference>
<comment type="similarity">
    <text evidence="2 12">Belongs to the FPP/GGPP synthase family.</text>
</comment>
<dbReference type="Gene3D" id="1.10.600.10">
    <property type="entry name" value="Farnesyl Diphosphate Synthase"/>
    <property type="match status" value="1"/>
</dbReference>
<evidence type="ECO:0000256" key="6">
    <source>
        <dbReference type="ARBA" id="ARBA00022723"/>
    </source>
</evidence>
<evidence type="ECO:0000256" key="11">
    <source>
        <dbReference type="ARBA" id="ARBA00049399"/>
    </source>
</evidence>
<comment type="caution">
    <text evidence="13">The sequence shown here is derived from an EMBL/GenBank/DDBJ whole genome shotgun (WGS) entry which is preliminary data.</text>
</comment>
<dbReference type="PROSITE" id="PS00444">
    <property type="entry name" value="POLYPRENYL_SYNTHASE_2"/>
    <property type="match status" value="1"/>
</dbReference>
<dbReference type="PANTHER" id="PTHR43281:SF1">
    <property type="entry name" value="FARNESYL DIPHOSPHATE SYNTHASE"/>
    <property type="match status" value="1"/>
</dbReference>
<dbReference type="SFLD" id="SFLDS00005">
    <property type="entry name" value="Isoprenoid_Synthase_Type_I"/>
    <property type="match status" value="1"/>
</dbReference>
<dbReference type="InterPro" id="IPR008949">
    <property type="entry name" value="Isoprenoid_synthase_dom_sf"/>
</dbReference>
<name>A0A2A6E1V2_9BACL</name>
<keyword evidence="7" id="KW-0460">Magnesium</keyword>
<evidence type="ECO:0000256" key="2">
    <source>
        <dbReference type="ARBA" id="ARBA00006706"/>
    </source>
</evidence>
<keyword evidence="5 12" id="KW-0808">Transferase</keyword>
<dbReference type="FunFam" id="1.10.600.10:FF:000001">
    <property type="entry name" value="Geranylgeranyl diphosphate synthase"/>
    <property type="match status" value="1"/>
</dbReference>
<organism evidence="13 14">
    <name type="scientific">Candidatus Reconcilbacillus cellulovorans</name>
    <dbReference type="NCBI Taxonomy" id="1906605"/>
    <lineage>
        <taxon>Bacteria</taxon>
        <taxon>Bacillati</taxon>
        <taxon>Bacillota</taxon>
        <taxon>Bacilli</taxon>
        <taxon>Bacillales</taxon>
        <taxon>Paenibacillaceae</taxon>
        <taxon>Candidatus Reconcilbacillus</taxon>
    </lineage>
</organism>
<dbReference type="PANTHER" id="PTHR43281">
    <property type="entry name" value="FARNESYL DIPHOSPHATE SYNTHASE"/>
    <property type="match status" value="1"/>
</dbReference>
<dbReference type="CDD" id="cd00685">
    <property type="entry name" value="Trans_IPPS_HT"/>
    <property type="match status" value="1"/>
</dbReference>
<dbReference type="NCBIfam" id="NF045485">
    <property type="entry name" value="FPPsyn"/>
    <property type="match status" value="1"/>
</dbReference>
<evidence type="ECO:0000256" key="12">
    <source>
        <dbReference type="RuleBase" id="RU004466"/>
    </source>
</evidence>
<evidence type="ECO:0000256" key="9">
    <source>
        <dbReference type="ARBA" id="ARBA00032380"/>
    </source>
</evidence>
<evidence type="ECO:0000256" key="8">
    <source>
        <dbReference type="ARBA" id="ARBA00023229"/>
    </source>
</evidence>
<sequence>MAMIEEGLKQVFPREWCIPRHLREAMEYSLFSGGKRLRPLLTLAAAEALDESPQVAEAALAVGCAIEMIHTYSLIHDDLPAMDDDDFRRGRPTNHRVFGEAMAILAGDALLTHAFYVLARIVHLGVPADVALAVVEDVAAMAGPDGMVGGQASDIRHEDEIRSAEDLEVVHTRKTAKLIVCSIRSGGRLGGASAEQLERLSRFGEAIGLAFQIRDDILDADGTRPGYPGFVGIEAAQAKVSELTESGKRALLEAGLPRPQRLLEIADFLVNRSF</sequence>
<keyword evidence="8" id="KW-0414">Isoprene biosynthesis</keyword>
<dbReference type="AlphaFoldDB" id="A0A2A6E1V2"/>
<evidence type="ECO:0000256" key="5">
    <source>
        <dbReference type="ARBA" id="ARBA00022679"/>
    </source>
</evidence>
<evidence type="ECO:0000256" key="10">
    <source>
        <dbReference type="ARBA" id="ARBA00032873"/>
    </source>
</evidence>
<dbReference type="PROSITE" id="PS00723">
    <property type="entry name" value="POLYPRENYL_SYNTHASE_1"/>
    <property type="match status" value="1"/>
</dbReference>
<protein>
    <recommendedName>
        <fullName evidence="4">Farnesyl diphosphate synthase</fullName>
        <ecNumber evidence="3">2.5.1.10</ecNumber>
    </recommendedName>
    <alternativeName>
        <fullName evidence="10">(2E,6E)-farnesyl diphosphate synthase</fullName>
    </alternativeName>
    <alternativeName>
        <fullName evidence="9">Geranyltranstransferase</fullName>
    </alternativeName>
</protein>
<evidence type="ECO:0000256" key="3">
    <source>
        <dbReference type="ARBA" id="ARBA00012439"/>
    </source>
</evidence>
<dbReference type="EMBL" id="MOXJ01000008">
    <property type="protein sequence ID" value="PDO10912.1"/>
    <property type="molecule type" value="Genomic_DNA"/>
</dbReference>
<dbReference type="GO" id="GO:0046872">
    <property type="term" value="F:metal ion binding"/>
    <property type="evidence" value="ECO:0007669"/>
    <property type="project" value="UniProtKB-KW"/>
</dbReference>
<dbReference type="Pfam" id="PF00348">
    <property type="entry name" value="polyprenyl_synt"/>
    <property type="match status" value="1"/>
</dbReference>
<dbReference type="SUPFAM" id="SSF48576">
    <property type="entry name" value="Terpenoid synthases"/>
    <property type="match status" value="1"/>
</dbReference>